<dbReference type="KEGG" id="mvs:MVIS_2390"/>
<dbReference type="Proteomes" id="UP000183794">
    <property type="component" value="Unassembled WGS sequence"/>
</dbReference>
<protein>
    <submittedName>
        <fullName evidence="2">Uncharacterized protein</fullName>
    </submittedName>
</protein>
<evidence type="ECO:0000313" key="4">
    <source>
        <dbReference type="Proteomes" id="UP000183794"/>
    </source>
</evidence>
<proteinExistence type="predicted"/>
<gene>
    <name evidence="1" type="ORF">MT2528_3564</name>
    <name evidence="2" type="ORF">NVI5450_3760</name>
</gene>
<dbReference type="RefSeq" id="WP_045110577.1">
    <property type="nucleotide sequence ID" value="NZ_CAWQZC010000025.1"/>
</dbReference>
<dbReference type="GeneID" id="61297380"/>
<dbReference type="HOGENOM" id="CLU_2940647_0_0_6"/>
<evidence type="ECO:0000313" key="1">
    <source>
        <dbReference type="EMBL" id="SGY98134.1"/>
    </source>
</evidence>
<accession>A0A090IDH2</accession>
<reference evidence="2 4" key="1">
    <citation type="submission" date="2016-11" db="EMBL/GenBank/DDBJ databases">
        <authorList>
            <person name="Jaros S."/>
            <person name="Januszkiewicz K."/>
            <person name="Wedrychowicz H."/>
        </authorList>
    </citation>
    <scope>NUCLEOTIDE SEQUENCE [LARGE SCALE GENOMIC DNA]</scope>
    <source>
        <strain evidence="2">NVI 5450</strain>
    </source>
</reference>
<evidence type="ECO:0000313" key="2">
    <source>
        <dbReference type="EMBL" id="SGZ11900.1"/>
    </source>
</evidence>
<reference evidence="1 3" key="2">
    <citation type="submission" date="2016-11" db="EMBL/GenBank/DDBJ databases">
        <authorList>
            <person name="Klemetsen T."/>
        </authorList>
    </citation>
    <scope>NUCLEOTIDE SEQUENCE [LARGE SCALE GENOMIC DNA]</scope>
    <source>
        <strain evidence="1">MT 2528</strain>
    </source>
</reference>
<evidence type="ECO:0000313" key="3">
    <source>
        <dbReference type="Proteomes" id="UP000182660"/>
    </source>
</evidence>
<organism evidence="2 4">
    <name type="scientific">Moritella viscosa</name>
    <dbReference type="NCBI Taxonomy" id="80854"/>
    <lineage>
        <taxon>Bacteria</taxon>
        <taxon>Pseudomonadati</taxon>
        <taxon>Pseudomonadota</taxon>
        <taxon>Gammaproteobacteria</taxon>
        <taxon>Alteromonadales</taxon>
        <taxon>Moritellaceae</taxon>
        <taxon>Moritella</taxon>
    </lineage>
</organism>
<dbReference type="AlphaFoldDB" id="A0A090IDH2"/>
<name>A0A090IDH2_9GAMM</name>
<dbReference type="PATRIC" id="fig|80854.5.peg.2546"/>
<sequence length="61" mass="6809">MELLRNPKCYTDVCIDGTWYHYDHCGSKVYSLSGGAAPELDLAREPATETELINLIHIAVN</sequence>
<keyword evidence="3" id="KW-1185">Reference proteome</keyword>
<dbReference type="OrthoDB" id="5880899at2"/>
<dbReference type="EMBL" id="FPLJ01000078">
    <property type="protein sequence ID" value="SGY98134.1"/>
    <property type="molecule type" value="Genomic_DNA"/>
</dbReference>
<dbReference type="Proteomes" id="UP000182660">
    <property type="component" value="Unassembled WGS sequence"/>
</dbReference>
<dbReference type="STRING" id="80854.MVIS_2390"/>
<dbReference type="EMBL" id="FPLD01000102">
    <property type="protein sequence ID" value="SGZ11900.1"/>
    <property type="molecule type" value="Genomic_DNA"/>
</dbReference>